<name>A0AAP0Q541_9MAGN</name>
<comment type="caution">
    <text evidence="2">The sequence shown here is derived from an EMBL/GenBank/DDBJ whole genome shotgun (WGS) entry which is preliminary data.</text>
</comment>
<dbReference type="Proteomes" id="UP001419268">
    <property type="component" value="Unassembled WGS sequence"/>
</dbReference>
<evidence type="ECO:0000313" key="3">
    <source>
        <dbReference type="Proteomes" id="UP001419268"/>
    </source>
</evidence>
<dbReference type="Gene3D" id="1.10.510.10">
    <property type="entry name" value="Transferase(Phosphotransferase) domain 1"/>
    <property type="match status" value="1"/>
</dbReference>
<evidence type="ECO:0000259" key="1">
    <source>
        <dbReference type="PROSITE" id="PS50011"/>
    </source>
</evidence>
<dbReference type="PANTHER" id="PTHR48011">
    <property type="entry name" value="CCR4-NOT TRANSCRIPTIONAL COMPLEX SUBUNIT CAF120-RELATED"/>
    <property type="match status" value="1"/>
</dbReference>
<dbReference type="SUPFAM" id="SSF56112">
    <property type="entry name" value="Protein kinase-like (PK-like)"/>
    <property type="match status" value="1"/>
</dbReference>
<dbReference type="GO" id="GO:0007165">
    <property type="term" value="P:signal transduction"/>
    <property type="evidence" value="ECO:0007669"/>
    <property type="project" value="TreeGrafter"/>
</dbReference>
<dbReference type="AlphaFoldDB" id="A0AAP0Q541"/>
<dbReference type="InterPro" id="IPR011009">
    <property type="entry name" value="Kinase-like_dom_sf"/>
</dbReference>
<protein>
    <recommendedName>
        <fullName evidence="1">Protein kinase domain-containing protein</fullName>
    </recommendedName>
</protein>
<dbReference type="GO" id="GO:0005524">
    <property type="term" value="F:ATP binding"/>
    <property type="evidence" value="ECO:0007669"/>
    <property type="project" value="InterPro"/>
</dbReference>
<sequence length="233" mass="26760">MAVKSTMPIHSFMLRLEKYILTDLSRCLIDLSGCPQIINCYSDDTTVEDGKTIYNVFLEFAPNGDLPKHRAKNSHHNILIFPTQDGKKNDVKITDFRLAKRFGFAEKKNTNLGTPMYLSPESIALNDVNLGCDIWALGCVVAEMVTRRTAWKCDTDAEARSQLYRIGFTKELPEIPRELSEQGNDFLGKCWERDCSKRWTAEMLLKLLKKMILIRVSDRLLIKELIWSLQIVL</sequence>
<keyword evidence="3" id="KW-1185">Reference proteome</keyword>
<dbReference type="Pfam" id="PF00069">
    <property type="entry name" value="Pkinase"/>
    <property type="match status" value="1"/>
</dbReference>
<feature type="domain" description="Protein kinase" evidence="1">
    <location>
        <begin position="1"/>
        <end position="214"/>
    </location>
</feature>
<reference evidence="2 3" key="1">
    <citation type="submission" date="2024-01" db="EMBL/GenBank/DDBJ databases">
        <title>Genome assemblies of Stephania.</title>
        <authorList>
            <person name="Yang L."/>
        </authorList>
    </citation>
    <scope>NUCLEOTIDE SEQUENCE [LARGE SCALE GENOMIC DNA]</scope>
    <source>
        <strain evidence="2">JXDWG</strain>
        <tissue evidence="2">Leaf</tissue>
    </source>
</reference>
<dbReference type="InterPro" id="IPR000719">
    <property type="entry name" value="Prot_kinase_dom"/>
</dbReference>
<proteinExistence type="predicted"/>
<dbReference type="SMART" id="SM00220">
    <property type="entry name" value="S_TKc"/>
    <property type="match status" value="1"/>
</dbReference>
<evidence type="ECO:0000313" key="2">
    <source>
        <dbReference type="EMBL" id="KAK9166314.1"/>
    </source>
</evidence>
<dbReference type="PANTHER" id="PTHR48011:SF18">
    <property type="entry name" value="MITOGEN-ACTIVATED PROTEIN KINASE KINASE KINASE 19-RELATED"/>
    <property type="match status" value="1"/>
</dbReference>
<accession>A0AAP0Q541</accession>
<dbReference type="PROSITE" id="PS50011">
    <property type="entry name" value="PROTEIN_KINASE_DOM"/>
    <property type="match status" value="1"/>
</dbReference>
<dbReference type="InterPro" id="IPR052751">
    <property type="entry name" value="Plant_MAPKKK"/>
</dbReference>
<gene>
    <name evidence="2" type="ORF">Scep_001505</name>
</gene>
<dbReference type="GO" id="GO:0004672">
    <property type="term" value="F:protein kinase activity"/>
    <property type="evidence" value="ECO:0007669"/>
    <property type="project" value="InterPro"/>
</dbReference>
<organism evidence="2 3">
    <name type="scientific">Stephania cephalantha</name>
    <dbReference type="NCBI Taxonomy" id="152367"/>
    <lineage>
        <taxon>Eukaryota</taxon>
        <taxon>Viridiplantae</taxon>
        <taxon>Streptophyta</taxon>
        <taxon>Embryophyta</taxon>
        <taxon>Tracheophyta</taxon>
        <taxon>Spermatophyta</taxon>
        <taxon>Magnoliopsida</taxon>
        <taxon>Ranunculales</taxon>
        <taxon>Menispermaceae</taxon>
        <taxon>Menispermoideae</taxon>
        <taxon>Cissampelideae</taxon>
        <taxon>Stephania</taxon>
    </lineage>
</organism>
<dbReference type="EMBL" id="JBBNAG010000001">
    <property type="protein sequence ID" value="KAK9166314.1"/>
    <property type="molecule type" value="Genomic_DNA"/>
</dbReference>